<dbReference type="PROSITE" id="PS50893">
    <property type="entry name" value="ABC_TRANSPORTER_2"/>
    <property type="match status" value="1"/>
</dbReference>
<evidence type="ECO:0000256" key="4">
    <source>
        <dbReference type="ARBA" id="ARBA00022748"/>
    </source>
</evidence>
<dbReference type="InterPro" id="IPR027417">
    <property type="entry name" value="P-loop_NTPase"/>
</dbReference>
<reference evidence="9 10" key="1">
    <citation type="submission" date="2019-01" db="EMBL/GenBank/DDBJ databases">
        <authorList>
            <person name="Chen W.-M."/>
        </authorList>
    </citation>
    <scope>NUCLEOTIDE SEQUENCE [LARGE SCALE GENOMIC DNA]</scope>
    <source>
        <strain evidence="9 10">CCP-18</strain>
    </source>
</reference>
<dbReference type="GO" id="GO:0022857">
    <property type="term" value="F:transmembrane transporter activity"/>
    <property type="evidence" value="ECO:0007669"/>
    <property type="project" value="InterPro"/>
</dbReference>
<evidence type="ECO:0000313" key="10">
    <source>
        <dbReference type="Proteomes" id="UP000288587"/>
    </source>
</evidence>
<dbReference type="EC" id="3.6.3.41" evidence="9"/>
<keyword evidence="7" id="KW-0472">Membrane</keyword>
<keyword evidence="5 9" id="KW-0067">ATP-binding</keyword>
<evidence type="ECO:0000313" key="9">
    <source>
        <dbReference type="EMBL" id="RVT88721.1"/>
    </source>
</evidence>
<dbReference type="AlphaFoldDB" id="A0A3S2V577"/>
<evidence type="ECO:0000256" key="7">
    <source>
        <dbReference type="ARBA" id="ARBA00023136"/>
    </source>
</evidence>
<feature type="domain" description="ABC transporter" evidence="8">
    <location>
        <begin position="9"/>
        <end position="200"/>
    </location>
</feature>
<protein>
    <submittedName>
        <fullName evidence="9">Heme ABC exporter ATP-binding protein CcmA</fullName>
        <ecNumber evidence="9">3.6.3.41</ecNumber>
    </submittedName>
</protein>
<dbReference type="Gene3D" id="3.40.50.300">
    <property type="entry name" value="P-loop containing nucleotide triphosphate hydrolases"/>
    <property type="match status" value="1"/>
</dbReference>
<dbReference type="PANTHER" id="PTHR43499">
    <property type="entry name" value="ABC TRANSPORTER I FAMILY MEMBER 1"/>
    <property type="match status" value="1"/>
</dbReference>
<dbReference type="InterPro" id="IPR003593">
    <property type="entry name" value="AAA+_ATPase"/>
</dbReference>
<keyword evidence="3" id="KW-0547">Nucleotide-binding</keyword>
<dbReference type="RefSeq" id="WP_127682175.1">
    <property type="nucleotide sequence ID" value="NZ_SACM01000001.1"/>
</dbReference>
<evidence type="ECO:0000256" key="3">
    <source>
        <dbReference type="ARBA" id="ARBA00022741"/>
    </source>
</evidence>
<dbReference type="Proteomes" id="UP000288587">
    <property type="component" value="Unassembled WGS sequence"/>
</dbReference>
<dbReference type="Pfam" id="PF00005">
    <property type="entry name" value="ABC_tran"/>
    <property type="match status" value="1"/>
</dbReference>
<proteinExistence type="predicted"/>
<keyword evidence="10" id="KW-1185">Reference proteome</keyword>
<sequence length="202" mass="21306">MLASPPALLQATDLRCERAGRALVDGWHLALHAGETVWLRGANGSGKTTLLRTLAGLRDPDAGTVHRPSPLRYLGHANGLKDELTVLESLRFAAQWQGLPHDTPGLRAALEHFGLGRLGSRPARQLSQGQRRRAALAPLALPQPGSVWLLDEPFDALDDAGVAQLVALVQAHAAAGGATLFTSHQTVPALSARAMALGEARA</sequence>
<dbReference type="NCBIfam" id="TIGR01189">
    <property type="entry name" value="ccmA"/>
    <property type="match status" value="1"/>
</dbReference>
<evidence type="ECO:0000259" key="8">
    <source>
        <dbReference type="PROSITE" id="PS50893"/>
    </source>
</evidence>
<gene>
    <name evidence="9" type="primary">ccmA</name>
    <name evidence="9" type="ORF">EOD73_07070</name>
</gene>
<keyword evidence="6" id="KW-1278">Translocase</keyword>
<comment type="caution">
    <text evidence="9">The sequence shown here is derived from an EMBL/GenBank/DDBJ whole genome shotgun (WGS) entry which is preliminary data.</text>
</comment>
<keyword evidence="9" id="KW-0378">Hydrolase</keyword>
<name>A0A3S2V577_9BURK</name>
<evidence type="ECO:0000256" key="1">
    <source>
        <dbReference type="ARBA" id="ARBA00022448"/>
    </source>
</evidence>
<dbReference type="OrthoDB" id="9800654at2"/>
<evidence type="ECO:0000256" key="6">
    <source>
        <dbReference type="ARBA" id="ARBA00022967"/>
    </source>
</evidence>
<evidence type="ECO:0000256" key="2">
    <source>
        <dbReference type="ARBA" id="ARBA00022475"/>
    </source>
</evidence>
<keyword evidence="2" id="KW-1003">Cell membrane</keyword>
<dbReference type="GO" id="GO:0005524">
    <property type="term" value="F:ATP binding"/>
    <property type="evidence" value="ECO:0007669"/>
    <property type="project" value="UniProtKB-KW"/>
</dbReference>
<dbReference type="GO" id="GO:0017004">
    <property type="term" value="P:cytochrome complex assembly"/>
    <property type="evidence" value="ECO:0007669"/>
    <property type="project" value="UniProtKB-KW"/>
</dbReference>
<dbReference type="InterPro" id="IPR005895">
    <property type="entry name" value="ABC_transptr_haem_export_CcmA"/>
</dbReference>
<dbReference type="SUPFAM" id="SSF52540">
    <property type="entry name" value="P-loop containing nucleoside triphosphate hydrolases"/>
    <property type="match status" value="1"/>
</dbReference>
<dbReference type="EMBL" id="SACM01000001">
    <property type="protein sequence ID" value="RVT88721.1"/>
    <property type="molecule type" value="Genomic_DNA"/>
</dbReference>
<evidence type="ECO:0000256" key="5">
    <source>
        <dbReference type="ARBA" id="ARBA00022840"/>
    </source>
</evidence>
<dbReference type="PANTHER" id="PTHR43499:SF1">
    <property type="entry name" value="ABC TRANSPORTER I FAMILY MEMBER 1"/>
    <property type="match status" value="1"/>
</dbReference>
<keyword evidence="4" id="KW-0201">Cytochrome c-type biogenesis</keyword>
<dbReference type="InterPro" id="IPR003439">
    <property type="entry name" value="ABC_transporter-like_ATP-bd"/>
</dbReference>
<dbReference type="SMART" id="SM00382">
    <property type="entry name" value="AAA"/>
    <property type="match status" value="1"/>
</dbReference>
<accession>A0A3S2V577</accession>
<organism evidence="9 10">
    <name type="scientific">Inhella crocodyli</name>
    <dbReference type="NCBI Taxonomy" id="2499851"/>
    <lineage>
        <taxon>Bacteria</taxon>
        <taxon>Pseudomonadati</taxon>
        <taxon>Pseudomonadota</taxon>
        <taxon>Betaproteobacteria</taxon>
        <taxon>Burkholderiales</taxon>
        <taxon>Sphaerotilaceae</taxon>
        <taxon>Inhella</taxon>
    </lineage>
</organism>
<keyword evidence="1" id="KW-0813">Transport</keyword>
<dbReference type="GO" id="GO:0016887">
    <property type="term" value="F:ATP hydrolysis activity"/>
    <property type="evidence" value="ECO:0007669"/>
    <property type="project" value="InterPro"/>
</dbReference>